<dbReference type="EMBL" id="CP002599">
    <property type="protein sequence ID" value="AEA60794.1"/>
    <property type="molecule type" value="Genomic_DNA"/>
</dbReference>
<dbReference type="GO" id="GO:0005829">
    <property type="term" value="C:cytosol"/>
    <property type="evidence" value="ECO:0007669"/>
    <property type="project" value="TreeGrafter"/>
</dbReference>
<dbReference type="NCBIfam" id="NF005490">
    <property type="entry name" value="PRK07103.1"/>
    <property type="match status" value="1"/>
</dbReference>
<evidence type="ECO:0000256" key="2">
    <source>
        <dbReference type="ARBA" id="ARBA00008467"/>
    </source>
</evidence>
<dbReference type="Proteomes" id="UP000008316">
    <property type="component" value="Chromosome 1"/>
</dbReference>
<dbReference type="InterPro" id="IPR014030">
    <property type="entry name" value="Ketoacyl_synth_N"/>
</dbReference>
<evidence type="ECO:0000256" key="1">
    <source>
        <dbReference type="ARBA" id="ARBA00005194"/>
    </source>
</evidence>
<proteinExistence type="inferred from homology"/>
<evidence type="ECO:0000313" key="7">
    <source>
        <dbReference type="Proteomes" id="UP000008316"/>
    </source>
</evidence>
<dbReference type="InterPro" id="IPR014031">
    <property type="entry name" value="Ketoacyl_synth_C"/>
</dbReference>
<dbReference type="eggNOG" id="COG0304">
    <property type="taxonomic scope" value="Bacteria"/>
</dbReference>
<dbReference type="STRING" id="999541.bgla_1g21650"/>
<dbReference type="PROSITE" id="PS52004">
    <property type="entry name" value="KS3_2"/>
    <property type="match status" value="1"/>
</dbReference>
<dbReference type="KEGG" id="bgd:bgla_1g21650"/>
<dbReference type="GO" id="GO:0006633">
    <property type="term" value="P:fatty acid biosynthetic process"/>
    <property type="evidence" value="ECO:0007669"/>
    <property type="project" value="TreeGrafter"/>
</dbReference>
<dbReference type="InterPro" id="IPR000794">
    <property type="entry name" value="Beta-ketoacyl_synthase"/>
</dbReference>
<comment type="similarity">
    <text evidence="2 4">Belongs to the thiolase-like superfamily. Beta-ketoacyl-ACP synthases family.</text>
</comment>
<dbReference type="HOGENOM" id="CLU_000022_69_2_4"/>
<feature type="domain" description="Ketosynthase family 3 (KS3)" evidence="5">
    <location>
        <begin position="6"/>
        <end position="413"/>
    </location>
</feature>
<dbReference type="Pfam" id="PF02801">
    <property type="entry name" value="Ketoacyl-synt_C"/>
    <property type="match status" value="1"/>
</dbReference>
<dbReference type="SMART" id="SM00825">
    <property type="entry name" value="PKS_KS"/>
    <property type="match status" value="1"/>
</dbReference>
<dbReference type="CDD" id="cd00834">
    <property type="entry name" value="KAS_I_II"/>
    <property type="match status" value="1"/>
</dbReference>
<dbReference type="InterPro" id="IPR016039">
    <property type="entry name" value="Thiolase-like"/>
</dbReference>
<dbReference type="GO" id="GO:0004315">
    <property type="term" value="F:3-oxoacyl-[acyl-carrier-protein] synthase activity"/>
    <property type="evidence" value="ECO:0007669"/>
    <property type="project" value="TreeGrafter"/>
</dbReference>
<keyword evidence="3 4" id="KW-0808">Transferase</keyword>
<dbReference type="PANTHER" id="PTHR11712:SF336">
    <property type="entry name" value="3-OXOACYL-[ACYL-CARRIER-PROTEIN] SYNTHASE, MITOCHONDRIAL"/>
    <property type="match status" value="1"/>
</dbReference>
<reference evidence="6 7" key="1">
    <citation type="journal article" date="2011" name="J. Bacteriol.">
        <title>Complete genome sequence of Burkholderia gladioli BSR3.</title>
        <authorList>
            <person name="Seo Y.S."/>
            <person name="Lim J."/>
            <person name="Choi B.S."/>
            <person name="Kim H."/>
            <person name="Goo E."/>
            <person name="Lee B."/>
            <person name="Lim J.S."/>
            <person name="Choi I.Y."/>
            <person name="Moon J.S."/>
            <person name="Kim J."/>
            <person name="Hwang I."/>
        </authorList>
    </citation>
    <scope>NUCLEOTIDE SEQUENCE [LARGE SCALE GENOMIC DNA]</scope>
    <source>
        <strain evidence="6 7">BSR3</strain>
    </source>
</reference>
<protein>
    <submittedName>
        <fullName evidence="6">Polyketide beta-ketoacyl:acyl carrier protein synthase</fullName>
    </submittedName>
</protein>
<keyword evidence="7" id="KW-1185">Reference proteome</keyword>
<gene>
    <name evidence="6" type="ordered locus">bgla_1g21650</name>
</gene>
<comment type="pathway">
    <text evidence="1">Lipid metabolism; fatty acid biosynthesis.</text>
</comment>
<dbReference type="PANTHER" id="PTHR11712">
    <property type="entry name" value="POLYKETIDE SYNTHASE-RELATED"/>
    <property type="match status" value="1"/>
</dbReference>
<organism evidence="6 7">
    <name type="scientific">Burkholderia gladioli (strain BSR3)</name>
    <dbReference type="NCBI Taxonomy" id="999541"/>
    <lineage>
        <taxon>Bacteria</taxon>
        <taxon>Pseudomonadati</taxon>
        <taxon>Pseudomonadota</taxon>
        <taxon>Betaproteobacteria</taxon>
        <taxon>Burkholderiales</taxon>
        <taxon>Burkholderiaceae</taxon>
        <taxon>Burkholderia</taxon>
    </lineage>
</organism>
<evidence type="ECO:0000256" key="4">
    <source>
        <dbReference type="RuleBase" id="RU003694"/>
    </source>
</evidence>
<evidence type="ECO:0000259" key="5">
    <source>
        <dbReference type="PROSITE" id="PS52004"/>
    </source>
</evidence>
<accession>F2LA10</accession>
<dbReference type="SUPFAM" id="SSF53901">
    <property type="entry name" value="Thiolase-like"/>
    <property type="match status" value="2"/>
</dbReference>
<sequence length="416" mass="43244">MSEFSDAGVAITGVGVTSAIGQGRDAFAAALFDGAGAFGVMARPGRQNPAGDTRFLGAELGELAMPSGIEPRELRHVSLSARVALATLDEAWRDAALDQVDPERIALVVGGSNLQQREQAQVFARYAGREAFVSPAYAMSFMDTDLCGVLTRQFGIKGSACTVGGASASGQLAVIHAAQAVRSGQCDVAIALGALMDLSHWECQALRSLGAMGSDRFAEAPALACRPFDLDHDGFIYGECCAALVVERIGRAAAPARGGVQPYARLAGWHVAMDANRNPDPSLDGEKRAIDGALRAARLSAAEIDYVNPHGTGSLVGDATELAALRESGLAHARLNATKSLVGHGLTAAGAVEVVATLVQMRAHRLHPTRNLEVPIDAGFGWVGAAAQPHTIHHALTLSMGFGGINTALCLTRIHS</sequence>
<dbReference type="Pfam" id="PF00109">
    <property type="entry name" value="ketoacyl-synt"/>
    <property type="match status" value="1"/>
</dbReference>
<name>F2LA10_BURGS</name>
<dbReference type="Gene3D" id="3.40.47.10">
    <property type="match status" value="2"/>
</dbReference>
<dbReference type="RefSeq" id="WP_013698125.1">
    <property type="nucleotide sequence ID" value="NC_015381.1"/>
</dbReference>
<evidence type="ECO:0000256" key="3">
    <source>
        <dbReference type="ARBA" id="ARBA00022679"/>
    </source>
</evidence>
<evidence type="ECO:0000313" key="6">
    <source>
        <dbReference type="EMBL" id="AEA60794.1"/>
    </source>
</evidence>
<dbReference type="AlphaFoldDB" id="F2LA10"/>
<dbReference type="InterPro" id="IPR020841">
    <property type="entry name" value="PKS_Beta-ketoAc_synthase_dom"/>
</dbReference>